<evidence type="ECO:0000256" key="6">
    <source>
        <dbReference type="SAM" id="Phobius"/>
    </source>
</evidence>
<feature type="transmembrane region" description="Helical" evidence="6">
    <location>
        <begin position="53"/>
        <end position="71"/>
    </location>
</feature>
<dbReference type="InterPro" id="IPR008564">
    <property type="entry name" value="TVP23-like"/>
</dbReference>
<keyword evidence="5 6" id="KW-0472">Membrane</keyword>
<comment type="subcellular location">
    <subcellularLocation>
        <location evidence="1">Membrane</location>
        <topology evidence="1">Multi-pass membrane protein</topology>
    </subcellularLocation>
</comment>
<dbReference type="GO" id="GO:0000139">
    <property type="term" value="C:Golgi membrane"/>
    <property type="evidence" value="ECO:0007669"/>
    <property type="project" value="TreeGrafter"/>
</dbReference>
<feature type="transmembrane region" description="Helical" evidence="6">
    <location>
        <begin position="118"/>
        <end position="137"/>
    </location>
</feature>
<dbReference type="EMBL" id="CAJNOR010002716">
    <property type="protein sequence ID" value="CAF1331380.1"/>
    <property type="molecule type" value="Genomic_DNA"/>
</dbReference>
<dbReference type="AlphaFoldDB" id="A0A813W5I1"/>
<evidence type="ECO:0000313" key="11">
    <source>
        <dbReference type="Proteomes" id="UP000663852"/>
    </source>
</evidence>
<accession>A0A813W5I1</accession>
<dbReference type="Proteomes" id="UP000663828">
    <property type="component" value="Unassembled WGS sequence"/>
</dbReference>
<evidence type="ECO:0000256" key="2">
    <source>
        <dbReference type="ARBA" id="ARBA00005467"/>
    </source>
</evidence>
<evidence type="ECO:0000256" key="1">
    <source>
        <dbReference type="ARBA" id="ARBA00004141"/>
    </source>
</evidence>
<feature type="transmembrane region" description="Helical" evidence="6">
    <location>
        <begin position="143"/>
        <end position="162"/>
    </location>
</feature>
<dbReference type="Pfam" id="PF05832">
    <property type="entry name" value="DUF846"/>
    <property type="match status" value="1"/>
</dbReference>
<name>A0A813W5I1_ADIRI</name>
<reference evidence="8" key="1">
    <citation type="submission" date="2021-02" db="EMBL/GenBank/DDBJ databases">
        <authorList>
            <person name="Nowell W R."/>
        </authorList>
    </citation>
    <scope>NUCLEOTIDE SEQUENCE</scope>
</reference>
<evidence type="ECO:0000256" key="5">
    <source>
        <dbReference type="ARBA" id="ARBA00023136"/>
    </source>
</evidence>
<dbReference type="Pfam" id="PF03067">
    <property type="entry name" value="LPMO_10"/>
    <property type="match status" value="1"/>
</dbReference>
<dbReference type="GO" id="GO:0016192">
    <property type="term" value="P:vesicle-mediated transport"/>
    <property type="evidence" value="ECO:0007669"/>
    <property type="project" value="TreeGrafter"/>
</dbReference>
<dbReference type="InterPro" id="IPR004302">
    <property type="entry name" value="Cellulose/chitin-bd_N"/>
</dbReference>
<evidence type="ECO:0000313" key="8">
    <source>
        <dbReference type="EMBL" id="CAF0852998.1"/>
    </source>
</evidence>
<proteinExistence type="inferred from homology"/>
<comment type="similarity">
    <text evidence="2">Belongs to the TVP23 family.</text>
</comment>
<organism evidence="8 11">
    <name type="scientific">Adineta ricciae</name>
    <name type="common">Rotifer</name>
    <dbReference type="NCBI Taxonomy" id="249248"/>
    <lineage>
        <taxon>Eukaryota</taxon>
        <taxon>Metazoa</taxon>
        <taxon>Spiralia</taxon>
        <taxon>Gnathifera</taxon>
        <taxon>Rotifera</taxon>
        <taxon>Eurotatoria</taxon>
        <taxon>Bdelloidea</taxon>
        <taxon>Adinetida</taxon>
        <taxon>Adinetidae</taxon>
        <taxon>Adineta</taxon>
    </lineage>
</organism>
<dbReference type="Proteomes" id="UP000663852">
    <property type="component" value="Unassembled WGS sequence"/>
</dbReference>
<keyword evidence="4 6" id="KW-1133">Transmembrane helix</keyword>
<dbReference type="PANTHER" id="PTHR13019:SF25">
    <property type="entry name" value="GOLGI APPARATUS MEMBRANE PROTEIN TVP23 HOMOLOG"/>
    <property type="match status" value="1"/>
</dbReference>
<evidence type="ECO:0000313" key="9">
    <source>
        <dbReference type="EMBL" id="CAF1331380.1"/>
    </source>
</evidence>
<dbReference type="EMBL" id="CAJNOJ010000022">
    <property type="protein sequence ID" value="CAF0852998.1"/>
    <property type="molecule type" value="Genomic_DNA"/>
</dbReference>
<evidence type="ECO:0000259" key="7">
    <source>
        <dbReference type="Pfam" id="PF03067"/>
    </source>
</evidence>
<evidence type="ECO:0000256" key="3">
    <source>
        <dbReference type="ARBA" id="ARBA00022692"/>
    </source>
</evidence>
<protein>
    <recommendedName>
        <fullName evidence="7">Chitin-binding type-4 domain-containing protein</fullName>
    </recommendedName>
</protein>
<comment type="caution">
    <text evidence="8">The sequence shown here is derived from an EMBL/GenBank/DDBJ whole genome shotgun (WGS) entry which is preliminary data.</text>
</comment>
<keyword evidence="3 6" id="KW-0812">Transmembrane</keyword>
<feature type="domain" description="Chitin-binding type-4" evidence="7">
    <location>
        <begin position="250"/>
        <end position="440"/>
    </location>
</feature>
<keyword evidence="10" id="KW-1185">Reference proteome</keyword>
<dbReference type="OrthoDB" id="2151161at2759"/>
<sequence>MAQLLSNEDEVLEAFDPSIAASRRFKHPIAVFFHMAFRSLAIVAYFVCSWAKASFVTSFVIIIILLSMDFWTVKNITGRLLAGLRYWNYVDDAGNNHWIFESKKGNDKNTVSQIESNIFWLSLIFTILLWVILTITTLFSPSYIIITGVALALNITNLYGFVRCKFGSNEKISDEMKKSVFKSFLSRVTTGGGLFPTSSTTPTADAQPSTTGRTMFGPNLTEYKLRSIVNLTVHLDRSSYLCIFERCDGHGYLADPPARSSAWLFDSDFASCCSYYDHAQMFCGGVYNQWMRQNGKCSICGEAYDTKTTLFGKGGAMYLGKIVRQYVKDSFIPVTVVLTANHRGTFEFRVCNIDDNDGKDATQSCLDLTPLSVVNGSTKYYVESTTTTIHLNLSLPANLTCKHCVFQWKYITGNSWGKSQGKACVGCGDKNEEFYGCSDIAIVEEPTINVTKAISGPRKCYTAVAFSRSFDLTGLMSQYCQRICSTDCSLEKEKNSTNLYKACVRSCNVLCVCE</sequence>
<evidence type="ECO:0000313" key="10">
    <source>
        <dbReference type="Proteomes" id="UP000663828"/>
    </source>
</evidence>
<dbReference type="PANTHER" id="PTHR13019">
    <property type="entry name" value="GOLGI APPARATUS MEMBRANE PROTEIN TVP23"/>
    <property type="match status" value="1"/>
</dbReference>
<evidence type="ECO:0000256" key="4">
    <source>
        <dbReference type="ARBA" id="ARBA00022989"/>
    </source>
</evidence>
<gene>
    <name evidence="8" type="ORF">EDS130_LOCUS7413</name>
    <name evidence="9" type="ORF">XAT740_LOCUS30451</name>
</gene>
<dbReference type="GO" id="GO:0009306">
    <property type="term" value="P:protein secretion"/>
    <property type="evidence" value="ECO:0007669"/>
    <property type="project" value="TreeGrafter"/>
</dbReference>